<dbReference type="Proteomes" id="UP000275078">
    <property type="component" value="Unassembled WGS sequence"/>
</dbReference>
<accession>A0A3N4HH65</accession>
<dbReference type="AlphaFoldDB" id="A0A3N4HH65"/>
<reference evidence="1 2" key="1">
    <citation type="journal article" date="2018" name="Nat. Ecol. Evol.">
        <title>Pezizomycetes genomes reveal the molecular basis of ectomycorrhizal truffle lifestyle.</title>
        <authorList>
            <person name="Murat C."/>
            <person name="Payen T."/>
            <person name="Noel B."/>
            <person name="Kuo A."/>
            <person name="Morin E."/>
            <person name="Chen J."/>
            <person name="Kohler A."/>
            <person name="Krizsan K."/>
            <person name="Balestrini R."/>
            <person name="Da Silva C."/>
            <person name="Montanini B."/>
            <person name="Hainaut M."/>
            <person name="Levati E."/>
            <person name="Barry K.W."/>
            <person name="Belfiori B."/>
            <person name="Cichocki N."/>
            <person name="Clum A."/>
            <person name="Dockter R.B."/>
            <person name="Fauchery L."/>
            <person name="Guy J."/>
            <person name="Iotti M."/>
            <person name="Le Tacon F."/>
            <person name="Lindquist E.A."/>
            <person name="Lipzen A."/>
            <person name="Malagnac F."/>
            <person name="Mello A."/>
            <person name="Molinier V."/>
            <person name="Miyauchi S."/>
            <person name="Poulain J."/>
            <person name="Riccioni C."/>
            <person name="Rubini A."/>
            <person name="Sitrit Y."/>
            <person name="Splivallo R."/>
            <person name="Traeger S."/>
            <person name="Wang M."/>
            <person name="Zifcakova L."/>
            <person name="Wipf D."/>
            <person name="Zambonelli A."/>
            <person name="Paolocci F."/>
            <person name="Nowrousian M."/>
            <person name="Ottonello S."/>
            <person name="Baldrian P."/>
            <person name="Spatafora J.W."/>
            <person name="Henrissat B."/>
            <person name="Nagy L.G."/>
            <person name="Aury J.M."/>
            <person name="Wincker P."/>
            <person name="Grigoriev I.V."/>
            <person name="Bonfante P."/>
            <person name="Martin F.M."/>
        </authorList>
    </citation>
    <scope>NUCLEOTIDE SEQUENCE [LARGE SCALE GENOMIC DNA]</scope>
    <source>
        <strain evidence="1 2">RN42</strain>
    </source>
</reference>
<protein>
    <submittedName>
        <fullName evidence="1">Uncharacterized protein</fullName>
    </submittedName>
</protein>
<dbReference type="EMBL" id="ML119824">
    <property type="protein sequence ID" value="RPA73349.1"/>
    <property type="molecule type" value="Genomic_DNA"/>
</dbReference>
<name>A0A3N4HH65_ASCIM</name>
<proteinExistence type="predicted"/>
<keyword evidence="2" id="KW-1185">Reference proteome</keyword>
<evidence type="ECO:0000313" key="2">
    <source>
        <dbReference type="Proteomes" id="UP000275078"/>
    </source>
</evidence>
<organism evidence="1 2">
    <name type="scientific">Ascobolus immersus RN42</name>
    <dbReference type="NCBI Taxonomy" id="1160509"/>
    <lineage>
        <taxon>Eukaryota</taxon>
        <taxon>Fungi</taxon>
        <taxon>Dikarya</taxon>
        <taxon>Ascomycota</taxon>
        <taxon>Pezizomycotina</taxon>
        <taxon>Pezizomycetes</taxon>
        <taxon>Pezizales</taxon>
        <taxon>Ascobolaceae</taxon>
        <taxon>Ascobolus</taxon>
    </lineage>
</organism>
<evidence type="ECO:0000313" key="1">
    <source>
        <dbReference type="EMBL" id="RPA73349.1"/>
    </source>
</evidence>
<sequence>MLEEEQRLLRSCRIHILPPLHLLRSGRAVQPRVDGLLQGIVRFGRAYRDSMESNKKRRSEGLPFFRSLRCCDFAKRITILLQQDSSEEHRASHVMTCHAMERRTSTTPRCASRSRFRHLDVTFPGTPAALALRVPRFQLDFQVTVQGCRSKSAPTSYKFAIWRRFYISERYRFVLPSPSPQFTLLPFLIRTSRVSIQHNIHIPEPSSRQDRMNALLQSLNAASRAVTSSTLLVQIRQLLASNLPHIPTGPSRSVHSRSRRSESLAF</sequence>
<gene>
    <name evidence="1" type="ORF">BJ508DRAFT_52875</name>
</gene>